<proteinExistence type="predicted"/>
<name>A0A4Z2HSI5_9TELE</name>
<feature type="compositionally biased region" description="Basic residues" evidence="1">
    <location>
        <begin position="317"/>
        <end position="330"/>
    </location>
</feature>
<evidence type="ECO:0000313" key="2">
    <source>
        <dbReference type="EMBL" id="TNN68245.1"/>
    </source>
</evidence>
<reference evidence="2 3" key="1">
    <citation type="submission" date="2019-03" db="EMBL/GenBank/DDBJ databases">
        <title>First draft genome of Liparis tanakae, snailfish: a comprehensive survey of snailfish specific genes.</title>
        <authorList>
            <person name="Kim W."/>
            <person name="Song I."/>
            <person name="Jeong J.-H."/>
            <person name="Kim D."/>
            <person name="Kim S."/>
            <person name="Ryu S."/>
            <person name="Song J.Y."/>
            <person name="Lee S.K."/>
        </authorList>
    </citation>
    <scope>NUCLEOTIDE SEQUENCE [LARGE SCALE GENOMIC DNA]</scope>
    <source>
        <tissue evidence="2">Muscle</tissue>
    </source>
</reference>
<organism evidence="2 3">
    <name type="scientific">Liparis tanakae</name>
    <name type="common">Tanaka's snailfish</name>
    <dbReference type="NCBI Taxonomy" id="230148"/>
    <lineage>
        <taxon>Eukaryota</taxon>
        <taxon>Metazoa</taxon>
        <taxon>Chordata</taxon>
        <taxon>Craniata</taxon>
        <taxon>Vertebrata</taxon>
        <taxon>Euteleostomi</taxon>
        <taxon>Actinopterygii</taxon>
        <taxon>Neopterygii</taxon>
        <taxon>Teleostei</taxon>
        <taxon>Neoteleostei</taxon>
        <taxon>Acanthomorphata</taxon>
        <taxon>Eupercaria</taxon>
        <taxon>Perciformes</taxon>
        <taxon>Cottioidei</taxon>
        <taxon>Cottales</taxon>
        <taxon>Liparidae</taxon>
        <taxon>Liparis</taxon>
    </lineage>
</organism>
<keyword evidence="3" id="KW-1185">Reference proteome</keyword>
<feature type="region of interest" description="Disordered" evidence="1">
    <location>
        <begin position="360"/>
        <end position="380"/>
    </location>
</feature>
<feature type="compositionally biased region" description="Polar residues" evidence="1">
    <location>
        <begin position="336"/>
        <end position="347"/>
    </location>
</feature>
<feature type="compositionally biased region" description="Pro residues" evidence="1">
    <location>
        <begin position="301"/>
        <end position="312"/>
    </location>
</feature>
<dbReference type="AlphaFoldDB" id="A0A4Z2HSI5"/>
<dbReference type="Proteomes" id="UP000314294">
    <property type="component" value="Unassembled WGS sequence"/>
</dbReference>
<protein>
    <submittedName>
        <fullName evidence="2">Uncharacterized protein</fullName>
    </submittedName>
</protein>
<sequence length="380" mass="41971">MSVSTDELLSEGHVRGNIRQFLQRVAAHTRVRALDAFVQVLCTAALCAAATTKELQSELSSTKCPPLSTERLQQNLQDQERSGRPARASSVQLEEAPEPDLQQASEEVYFFTRLYVELSAEASSHAHQITSASLHRTLTVLKDVIWRRDGQNNRRGTGRVLIDQQDLDGTRRTLETDLVFPLTVEDLNRNPLIQSETRHENRPKELRKGAKGTHDLQVQVWGPLAVCQWEHGLPGECHLRKKDRSSTPSFASWSKVTNLVVSSPRLFSCLLGVCGCSESPTAPSSPLLLADSSSIIITRGPAPPQPYFPPSQPGGKARSRRRSRTNRRPGKCVSGNGRSVSSSDPVRSTIISLNRAVRAEDVDSTGERAFGGESRWPREV</sequence>
<dbReference type="EMBL" id="SRLO01000193">
    <property type="protein sequence ID" value="TNN68245.1"/>
    <property type="molecule type" value="Genomic_DNA"/>
</dbReference>
<evidence type="ECO:0000256" key="1">
    <source>
        <dbReference type="SAM" id="MobiDB-lite"/>
    </source>
</evidence>
<gene>
    <name evidence="2" type="ORF">EYF80_021567</name>
</gene>
<comment type="caution">
    <text evidence="2">The sequence shown here is derived from an EMBL/GenBank/DDBJ whole genome shotgun (WGS) entry which is preliminary data.</text>
</comment>
<feature type="region of interest" description="Disordered" evidence="1">
    <location>
        <begin position="299"/>
        <end position="347"/>
    </location>
</feature>
<feature type="region of interest" description="Disordered" evidence="1">
    <location>
        <begin position="74"/>
        <end position="100"/>
    </location>
</feature>
<accession>A0A4Z2HSI5</accession>
<evidence type="ECO:0000313" key="3">
    <source>
        <dbReference type="Proteomes" id="UP000314294"/>
    </source>
</evidence>